<dbReference type="EMBL" id="CVRI01000010">
    <property type="protein sequence ID" value="CRK88787.1"/>
    <property type="molecule type" value="Genomic_DNA"/>
</dbReference>
<evidence type="ECO:0000313" key="3">
    <source>
        <dbReference type="Proteomes" id="UP000183832"/>
    </source>
</evidence>
<protein>
    <submittedName>
        <fullName evidence="2">CLUMA_CG002774, isoform A</fullName>
    </submittedName>
</protein>
<feature type="region of interest" description="Disordered" evidence="1">
    <location>
        <begin position="279"/>
        <end position="307"/>
    </location>
</feature>
<sequence>MKDILSIKQGFEESLMDFSARVDYLKTEYEMAEKISNQPPLFESEAFSALLTKMAIKGLKSIYRLKCSEQEMSYEDLRTYMRKSSNELFSFQNKSFRGSSYQSYPNTSFQRNRNSTFKRFDQRKRIFNNQNQSHAFKSFRSFDNNNRTRNDVSRYHPYQDSRNRYTNNSYSNGKNFQNLSNASSNNFNNQNARQGPSNINPYNQRNFSFNDHRENNNSKNFYDHEGRNRNQNSVSNYVVPNYRETQNASSSNDYKYKPSYMNELASIQRDMNQMSLQNPTTNDFRRKGKVPQNFQLKAIEEEQQKND</sequence>
<feature type="compositionally biased region" description="Low complexity" evidence="1">
    <location>
        <begin position="164"/>
        <end position="192"/>
    </location>
</feature>
<dbReference type="AlphaFoldDB" id="A0A1J1HLH6"/>
<dbReference type="Proteomes" id="UP000183832">
    <property type="component" value="Unassembled WGS sequence"/>
</dbReference>
<accession>A0A1J1HLH6</accession>
<reference evidence="2 3" key="1">
    <citation type="submission" date="2015-04" db="EMBL/GenBank/DDBJ databases">
        <authorList>
            <person name="Syromyatnikov M.Y."/>
            <person name="Popov V.N."/>
        </authorList>
    </citation>
    <scope>NUCLEOTIDE SEQUENCE [LARGE SCALE GENOMIC DNA]</scope>
</reference>
<gene>
    <name evidence="2" type="ORF">CLUMA_CG002774</name>
</gene>
<feature type="compositionally biased region" description="Basic and acidic residues" evidence="1">
    <location>
        <begin position="210"/>
        <end position="228"/>
    </location>
</feature>
<keyword evidence="3" id="KW-1185">Reference proteome</keyword>
<feature type="compositionally biased region" description="Basic and acidic residues" evidence="1">
    <location>
        <begin position="298"/>
        <end position="307"/>
    </location>
</feature>
<evidence type="ECO:0000313" key="2">
    <source>
        <dbReference type="EMBL" id="CRK88787.1"/>
    </source>
</evidence>
<feature type="compositionally biased region" description="Polar residues" evidence="1">
    <location>
        <begin position="193"/>
        <end position="209"/>
    </location>
</feature>
<name>A0A1J1HLH6_9DIPT</name>
<feature type="region of interest" description="Disordered" evidence="1">
    <location>
        <begin position="141"/>
        <end position="232"/>
    </location>
</feature>
<proteinExistence type="predicted"/>
<organism evidence="2 3">
    <name type="scientific">Clunio marinus</name>
    <dbReference type="NCBI Taxonomy" id="568069"/>
    <lineage>
        <taxon>Eukaryota</taxon>
        <taxon>Metazoa</taxon>
        <taxon>Ecdysozoa</taxon>
        <taxon>Arthropoda</taxon>
        <taxon>Hexapoda</taxon>
        <taxon>Insecta</taxon>
        <taxon>Pterygota</taxon>
        <taxon>Neoptera</taxon>
        <taxon>Endopterygota</taxon>
        <taxon>Diptera</taxon>
        <taxon>Nematocera</taxon>
        <taxon>Chironomoidea</taxon>
        <taxon>Chironomidae</taxon>
        <taxon>Clunio</taxon>
    </lineage>
</organism>
<evidence type="ECO:0000256" key="1">
    <source>
        <dbReference type="SAM" id="MobiDB-lite"/>
    </source>
</evidence>
<feature type="compositionally biased region" description="Basic and acidic residues" evidence="1">
    <location>
        <begin position="146"/>
        <end position="163"/>
    </location>
</feature>